<evidence type="ECO:0000313" key="2">
    <source>
        <dbReference type="Proteomes" id="UP001605036"/>
    </source>
</evidence>
<comment type="caution">
    <text evidence="1">The sequence shown here is derived from an EMBL/GenBank/DDBJ whole genome shotgun (WGS) entry which is preliminary data.</text>
</comment>
<accession>A0ABD1Z6F3</accession>
<organism evidence="1 2">
    <name type="scientific">Riccia fluitans</name>
    <dbReference type="NCBI Taxonomy" id="41844"/>
    <lineage>
        <taxon>Eukaryota</taxon>
        <taxon>Viridiplantae</taxon>
        <taxon>Streptophyta</taxon>
        <taxon>Embryophyta</taxon>
        <taxon>Marchantiophyta</taxon>
        <taxon>Marchantiopsida</taxon>
        <taxon>Marchantiidae</taxon>
        <taxon>Marchantiales</taxon>
        <taxon>Ricciaceae</taxon>
        <taxon>Riccia</taxon>
    </lineage>
</organism>
<dbReference type="EMBL" id="JBHFFA010000002">
    <property type="protein sequence ID" value="KAL2643364.1"/>
    <property type="molecule type" value="Genomic_DNA"/>
</dbReference>
<sequence>MAIKDGSRDPSTRYEEAPKLVMGRAIGKDVWGVTTSVDLTSRLTKGKPLGCEPTYTMNKRASSTVVYGKAED</sequence>
<gene>
    <name evidence="1" type="ORF">R1flu_010951</name>
</gene>
<evidence type="ECO:0000313" key="1">
    <source>
        <dbReference type="EMBL" id="KAL2643364.1"/>
    </source>
</evidence>
<proteinExistence type="predicted"/>
<dbReference type="AlphaFoldDB" id="A0ABD1Z6F3"/>
<name>A0ABD1Z6F3_9MARC</name>
<protein>
    <submittedName>
        <fullName evidence="1">Uncharacterized protein</fullName>
    </submittedName>
</protein>
<keyword evidence="2" id="KW-1185">Reference proteome</keyword>
<reference evidence="1 2" key="1">
    <citation type="submission" date="2024-09" db="EMBL/GenBank/DDBJ databases">
        <title>Chromosome-scale assembly of Riccia fluitans.</title>
        <authorList>
            <person name="Paukszto L."/>
            <person name="Sawicki J."/>
            <person name="Karawczyk K."/>
            <person name="Piernik-Szablinska J."/>
            <person name="Szczecinska M."/>
            <person name="Mazdziarz M."/>
        </authorList>
    </citation>
    <scope>NUCLEOTIDE SEQUENCE [LARGE SCALE GENOMIC DNA]</scope>
    <source>
        <strain evidence="1">Rf_01</strain>
        <tissue evidence="1">Aerial parts of the thallus</tissue>
    </source>
</reference>
<dbReference type="Proteomes" id="UP001605036">
    <property type="component" value="Unassembled WGS sequence"/>
</dbReference>